<keyword evidence="3" id="KW-1185">Reference proteome</keyword>
<proteinExistence type="predicted"/>
<reference evidence="3" key="1">
    <citation type="journal article" date="2020" name="Stud. Mycol.">
        <title>101 Dothideomycetes genomes: A test case for predicting lifestyles and emergence of pathogens.</title>
        <authorList>
            <person name="Haridas S."/>
            <person name="Albert R."/>
            <person name="Binder M."/>
            <person name="Bloem J."/>
            <person name="LaButti K."/>
            <person name="Salamov A."/>
            <person name="Andreopoulos B."/>
            <person name="Baker S."/>
            <person name="Barry K."/>
            <person name="Bills G."/>
            <person name="Bluhm B."/>
            <person name="Cannon C."/>
            <person name="Castanera R."/>
            <person name="Culley D."/>
            <person name="Daum C."/>
            <person name="Ezra D."/>
            <person name="Gonzalez J."/>
            <person name="Henrissat B."/>
            <person name="Kuo A."/>
            <person name="Liang C."/>
            <person name="Lipzen A."/>
            <person name="Lutzoni F."/>
            <person name="Magnuson J."/>
            <person name="Mondo S."/>
            <person name="Nolan M."/>
            <person name="Ohm R."/>
            <person name="Pangilinan J."/>
            <person name="Park H.-J."/>
            <person name="Ramirez L."/>
            <person name="Alfaro M."/>
            <person name="Sun H."/>
            <person name="Tritt A."/>
            <person name="Yoshinaga Y."/>
            <person name="Zwiers L.-H."/>
            <person name="Turgeon B."/>
            <person name="Goodwin S."/>
            <person name="Spatafora J."/>
            <person name="Crous P."/>
            <person name="Grigoriev I."/>
        </authorList>
    </citation>
    <scope>NUCLEOTIDE SEQUENCE [LARGE SCALE GENOMIC DNA]</scope>
    <source>
        <strain evidence="3">CECT 20119</strain>
    </source>
</reference>
<evidence type="ECO:0000313" key="3">
    <source>
        <dbReference type="Proteomes" id="UP000799538"/>
    </source>
</evidence>
<evidence type="ECO:0000256" key="1">
    <source>
        <dbReference type="SAM" id="MobiDB-lite"/>
    </source>
</evidence>
<feature type="region of interest" description="Disordered" evidence="1">
    <location>
        <begin position="62"/>
        <end position="89"/>
    </location>
</feature>
<name>A0A6A6GDE8_9PEZI</name>
<protein>
    <submittedName>
        <fullName evidence="2">Uncharacterized protein</fullName>
    </submittedName>
</protein>
<dbReference type="Proteomes" id="UP000799538">
    <property type="component" value="Unassembled WGS sequence"/>
</dbReference>
<evidence type="ECO:0000313" key="2">
    <source>
        <dbReference type="EMBL" id="KAF2223745.1"/>
    </source>
</evidence>
<dbReference type="EMBL" id="ML992506">
    <property type="protein sequence ID" value="KAF2223745.1"/>
    <property type="molecule type" value="Genomic_DNA"/>
</dbReference>
<dbReference type="AlphaFoldDB" id="A0A6A6GDE8"/>
<sequence>MCRRILEVPCTDNKLPCATCDLILSLYRTAELLFPFPIRLPGRRHRHPWGVQTALTSKLEKYAQEPHEPRLRTGNHKSTPPPVPAARGPSLTPFLSHLLRNPQARRLPFWPHLSDGINLYLREGTQQPRPTLLNFDSTTRATNIPR</sequence>
<accession>A0A6A6GDE8</accession>
<gene>
    <name evidence="2" type="ORF">BDZ85DRAFT_113699</name>
</gene>
<feature type="compositionally biased region" description="Basic and acidic residues" evidence="1">
    <location>
        <begin position="62"/>
        <end position="71"/>
    </location>
</feature>
<organism evidence="2 3">
    <name type="scientific">Elsinoe ampelina</name>
    <dbReference type="NCBI Taxonomy" id="302913"/>
    <lineage>
        <taxon>Eukaryota</taxon>
        <taxon>Fungi</taxon>
        <taxon>Dikarya</taxon>
        <taxon>Ascomycota</taxon>
        <taxon>Pezizomycotina</taxon>
        <taxon>Dothideomycetes</taxon>
        <taxon>Dothideomycetidae</taxon>
        <taxon>Myriangiales</taxon>
        <taxon>Elsinoaceae</taxon>
        <taxon>Elsinoe</taxon>
    </lineage>
</organism>